<reference evidence="1 2" key="1">
    <citation type="submission" date="2016-05" db="EMBL/GenBank/DDBJ databases">
        <title>Genomic Taxonomy of the Vibrionaceae.</title>
        <authorList>
            <person name="Gomez-Gil B."/>
            <person name="Enciso-Ibarra J."/>
        </authorList>
    </citation>
    <scope>NUCLEOTIDE SEQUENCE [LARGE SCALE GENOMIC DNA]</scope>
    <source>
        <strain evidence="1 2">CAIM 1920</strain>
    </source>
</reference>
<dbReference type="AlphaFoldDB" id="A0A1C3EC51"/>
<evidence type="ECO:0000313" key="1">
    <source>
        <dbReference type="EMBL" id="ODA30780.1"/>
    </source>
</evidence>
<protein>
    <submittedName>
        <fullName evidence="1">Uncharacterized protein</fullName>
    </submittedName>
</protein>
<comment type="caution">
    <text evidence="1">The sequence shown here is derived from an EMBL/GenBank/DDBJ whole genome shotgun (WGS) entry which is preliminary data.</text>
</comment>
<dbReference type="Proteomes" id="UP000094936">
    <property type="component" value="Unassembled WGS sequence"/>
</dbReference>
<keyword evidence="2" id="KW-1185">Reference proteome</keyword>
<gene>
    <name evidence="1" type="ORF">A8L45_19200</name>
</gene>
<sequence>MTPKKPEIIDPGTVALTVTKSMDGTGYSVKPVFTEGSKEAFQEVAFPTVIVLPGQGVSTFTGEGESVNNITLVVNGVHSRQSVQNGITQGVRVDKIKGTNKVLVSGVFIMSQYGAPLRATAFSLQTTINQQVKMPLPISNQLRLSDEQFFILSTFLKH</sequence>
<accession>A0A1C3EC51</accession>
<dbReference type="EMBL" id="LYBM01000047">
    <property type="protein sequence ID" value="ODA30780.1"/>
    <property type="molecule type" value="Genomic_DNA"/>
</dbReference>
<evidence type="ECO:0000313" key="2">
    <source>
        <dbReference type="Proteomes" id="UP000094936"/>
    </source>
</evidence>
<name>A0A1C3EC51_9GAMM</name>
<proteinExistence type="predicted"/>
<organism evidence="1 2">
    <name type="scientific">Veronia pacifica</name>
    <dbReference type="NCBI Taxonomy" id="1080227"/>
    <lineage>
        <taxon>Bacteria</taxon>
        <taxon>Pseudomonadati</taxon>
        <taxon>Pseudomonadota</taxon>
        <taxon>Gammaproteobacteria</taxon>
        <taxon>Vibrionales</taxon>
        <taxon>Vibrionaceae</taxon>
        <taxon>Veronia</taxon>
    </lineage>
</organism>